<keyword evidence="1" id="KW-1133">Transmembrane helix</keyword>
<protein>
    <submittedName>
        <fullName evidence="2">Uncharacterized protein</fullName>
    </submittedName>
</protein>
<comment type="caution">
    <text evidence="2">The sequence shown here is derived from an EMBL/GenBank/DDBJ whole genome shotgun (WGS) entry which is preliminary data.</text>
</comment>
<gene>
    <name evidence="2" type="ORF">ACFQJC_15045</name>
</gene>
<evidence type="ECO:0000313" key="3">
    <source>
        <dbReference type="Proteomes" id="UP001596481"/>
    </source>
</evidence>
<evidence type="ECO:0000313" key="2">
    <source>
        <dbReference type="EMBL" id="MFC7204831.1"/>
    </source>
</evidence>
<sequence>MKSIRWYILPLIAAALLFGTLGDILLYGGSIFSDKILAYAGENKDSLSVVLSGLLLIAYLLQFQSQIAQRKIMNRQEQIMKAGYTPILGVTNQRFGQDEYEGPDISSHKANELFLDLVNNGNSTARDLQVWFGISYSACSWKTPDIRSNSVPLRRAKDGAWWPAETGGAITDDSEDSVTFSCEPMLSKFERTIPFVPIFGSRKDLEMGEALELLKKEGVKEFRLAIVLRYTTATGVKDNIPLSAYKANPGTIGDDYLLYKASEVNAKVEEYKEAARD</sequence>
<keyword evidence="1" id="KW-0812">Transmembrane</keyword>
<feature type="transmembrane region" description="Helical" evidence="1">
    <location>
        <begin position="46"/>
        <end position="63"/>
    </location>
</feature>
<organism evidence="2 3">
    <name type="scientific">Haloferax namakaokahaiae</name>
    <dbReference type="NCBI Taxonomy" id="1748331"/>
    <lineage>
        <taxon>Archaea</taxon>
        <taxon>Methanobacteriati</taxon>
        <taxon>Methanobacteriota</taxon>
        <taxon>Stenosarchaea group</taxon>
        <taxon>Halobacteria</taxon>
        <taxon>Halobacteriales</taxon>
        <taxon>Haloferacaceae</taxon>
        <taxon>Haloferax</taxon>
    </lineage>
</organism>
<dbReference type="AlphaFoldDB" id="A0ABD5ZI09"/>
<proteinExistence type="predicted"/>
<accession>A0ABD5ZI09</accession>
<evidence type="ECO:0000256" key="1">
    <source>
        <dbReference type="SAM" id="Phobius"/>
    </source>
</evidence>
<dbReference type="Proteomes" id="UP001596481">
    <property type="component" value="Unassembled WGS sequence"/>
</dbReference>
<keyword evidence="1" id="KW-0472">Membrane</keyword>
<dbReference type="RefSeq" id="WP_390224863.1">
    <property type="nucleotide sequence ID" value="NZ_JBHTAA010000005.1"/>
</dbReference>
<name>A0ABD5ZI09_9EURY</name>
<reference evidence="2 3" key="1">
    <citation type="journal article" date="2019" name="Int. J. Syst. Evol. Microbiol.">
        <title>The Global Catalogue of Microorganisms (GCM) 10K type strain sequencing project: providing services to taxonomists for standard genome sequencing and annotation.</title>
        <authorList>
            <consortium name="The Broad Institute Genomics Platform"/>
            <consortium name="The Broad Institute Genome Sequencing Center for Infectious Disease"/>
            <person name="Wu L."/>
            <person name="Ma J."/>
        </authorList>
    </citation>
    <scope>NUCLEOTIDE SEQUENCE [LARGE SCALE GENOMIC DNA]</scope>
    <source>
        <strain evidence="2 3">DSM 29988</strain>
    </source>
</reference>
<keyword evidence="3" id="KW-1185">Reference proteome</keyword>
<dbReference type="EMBL" id="JBHTAA010000005">
    <property type="protein sequence ID" value="MFC7204831.1"/>
    <property type="molecule type" value="Genomic_DNA"/>
</dbReference>